<dbReference type="Pfam" id="PF24859">
    <property type="entry name" value="FdhE_central"/>
    <property type="match status" value="1"/>
</dbReference>
<dbReference type="CDD" id="cd16341">
    <property type="entry name" value="FdhE"/>
    <property type="match status" value="1"/>
</dbReference>
<dbReference type="AlphaFoldDB" id="A0A846QHB1"/>
<dbReference type="InterPro" id="IPR056797">
    <property type="entry name" value="FdhE_central"/>
</dbReference>
<dbReference type="GO" id="GO:0051604">
    <property type="term" value="P:protein maturation"/>
    <property type="evidence" value="ECO:0007669"/>
    <property type="project" value="TreeGrafter"/>
</dbReference>
<organism evidence="4 5">
    <name type="scientific">Desulfobaculum xiamenense</name>
    <dbReference type="NCBI Taxonomy" id="995050"/>
    <lineage>
        <taxon>Bacteria</taxon>
        <taxon>Pseudomonadati</taxon>
        <taxon>Thermodesulfobacteriota</taxon>
        <taxon>Desulfovibrionia</taxon>
        <taxon>Desulfovibrionales</taxon>
        <taxon>Desulfovibrionaceae</taxon>
        <taxon>Desulfobaculum</taxon>
    </lineage>
</organism>
<dbReference type="InterPro" id="IPR024064">
    <property type="entry name" value="FdhE-like_sf"/>
</dbReference>
<name>A0A846QHB1_9BACT</name>
<evidence type="ECO:0000259" key="2">
    <source>
        <dbReference type="Pfam" id="PF24859"/>
    </source>
</evidence>
<feature type="domain" description="FdhE C-terminal" evidence="3">
    <location>
        <begin position="215"/>
        <end position="287"/>
    </location>
</feature>
<proteinExistence type="predicted"/>
<keyword evidence="5" id="KW-1185">Reference proteome</keyword>
<dbReference type="PANTHER" id="PTHR37689:SF1">
    <property type="entry name" value="PROTEIN FDHE"/>
    <property type="match status" value="1"/>
</dbReference>
<comment type="caution">
    <text evidence="4">The sequence shown here is derived from an EMBL/GenBank/DDBJ whole genome shotgun (WGS) entry which is preliminary data.</text>
</comment>
<dbReference type="PANTHER" id="PTHR37689">
    <property type="entry name" value="PROTEIN FDHE"/>
    <property type="match status" value="1"/>
</dbReference>
<keyword evidence="1" id="KW-0963">Cytoplasm</keyword>
<dbReference type="RefSeq" id="WP_167939527.1">
    <property type="nucleotide sequence ID" value="NZ_JAATJA010000001.1"/>
</dbReference>
<dbReference type="Pfam" id="PF24860">
    <property type="entry name" value="FdhE_C"/>
    <property type="match status" value="1"/>
</dbReference>
<dbReference type="GO" id="GO:0008199">
    <property type="term" value="F:ferric iron binding"/>
    <property type="evidence" value="ECO:0007669"/>
    <property type="project" value="TreeGrafter"/>
</dbReference>
<evidence type="ECO:0000256" key="1">
    <source>
        <dbReference type="ARBA" id="ARBA00022490"/>
    </source>
</evidence>
<gene>
    <name evidence="4" type="ORF">GGQ74_000027</name>
</gene>
<dbReference type="SUPFAM" id="SSF144020">
    <property type="entry name" value="FdhE-like"/>
    <property type="match status" value="1"/>
</dbReference>
<dbReference type="Gene3D" id="3.90.1670.10">
    <property type="entry name" value="FdhE-like domain"/>
    <property type="match status" value="1"/>
</dbReference>
<protein>
    <submittedName>
        <fullName evidence="4">FdhE protein</fullName>
    </submittedName>
</protein>
<dbReference type="EMBL" id="JAATJA010000001">
    <property type="protein sequence ID" value="NJB66387.1"/>
    <property type="molecule type" value="Genomic_DNA"/>
</dbReference>
<dbReference type="GO" id="GO:0005829">
    <property type="term" value="C:cytosol"/>
    <property type="evidence" value="ECO:0007669"/>
    <property type="project" value="TreeGrafter"/>
</dbReference>
<accession>A0A846QHB1</accession>
<evidence type="ECO:0000313" key="5">
    <source>
        <dbReference type="Proteomes" id="UP000580856"/>
    </source>
</evidence>
<evidence type="ECO:0000313" key="4">
    <source>
        <dbReference type="EMBL" id="NJB66387.1"/>
    </source>
</evidence>
<sequence length="292" mass="32705">MPFDPQARLRLLDIRFRLLRERTHIPDVLANLVHDVHQRQITARAEANVRVTEDMLTPPEQRGPGIPLLLRERFPFDAELSARLFDEFIALLLPLSGPLADAARLIRDSRTDLDLGSLFSARLADDESRFALWAEKTPKAPNCMKFLIQSSMAPGLNEAAEQAAEGMDLEISHAPGPCPVCGSLPFITELRGKEGFRHATCSFCQTTYRIARLSCPFCGEDDMEKLAYFTAEGEDGYRVDVCDSCKMYIKCADFRAMDRKTMPLIDDLDSLTLDLLAAEEGYTRPTLSSLGF</sequence>
<dbReference type="Proteomes" id="UP000580856">
    <property type="component" value="Unassembled WGS sequence"/>
</dbReference>
<dbReference type="InterPro" id="IPR006452">
    <property type="entry name" value="Formate_DH_accessory"/>
</dbReference>
<dbReference type="InterPro" id="IPR056796">
    <property type="entry name" value="FdhE_C"/>
</dbReference>
<evidence type="ECO:0000259" key="3">
    <source>
        <dbReference type="Pfam" id="PF24860"/>
    </source>
</evidence>
<feature type="domain" description="FdhE central" evidence="2">
    <location>
        <begin position="178"/>
        <end position="212"/>
    </location>
</feature>
<reference evidence="4 5" key="1">
    <citation type="submission" date="2020-03" db="EMBL/GenBank/DDBJ databases">
        <title>Genomic Encyclopedia of Type Strains, Phase IV (KMG-IV): sequencing the most valuable type-strain genomes for metagenomic binning, comparative biology and taxonomic classification.</title>
        <authorList>
            <person name="Goeker M."/>
        </authorList>
    </citation>
    <scope>NUCLEOTIDE SEQUENCE [LARGE SCALE GENOMIC DNA]</scope>
    <source>
        <strain evidence="4 5">DSM 24233</strain>
    </source>
</reference>